<dbReference type="SMART" id="SM00387">
    <property type="entry name" value="HATPase_c"/>
    <property type="match status" value="1"/>
</dbReference>
<dbReference type="RefSeq" id="WP_307433953.1">
    <property type="nucleotide sequence ID" value="NZ_JAUSVK010000001.1"/>
</dbReference>
<evidence type="ECO:0000256" key="4">
    <source>
        <dbReference type="ARBA" id="ARBA00022741"/>
    </source>
</evidence>
<evidence type="ECO:0000259" key="8">
    <source>
        <dbReference type="PROSITE" id="PS50109"/>
    </source>
</evidence>
<feature type="transmembrane region" description="Helical" evidence="7">
    <location>
        <begin position="46"/>
        <end position="67"/>
    </location>
</feature>
<evidence type="ECO:0000313" key="9">
    <source>
        <dbReference type="EMBL" id="MDQ0395345.1"/>
    </source>
</evidence>
<dbReference type="InterPro" id="IPR050980">
    <property type="entry name" value="2C_sensor_his_kinase"/>
</dbReference>
<keyword evidence="3 9" id="KW-0808">Transferase</keyword>
<reference evidence="9 10" key="1">
    <citation type="submission" date="2023-07" db="EMBL/GenBank/DDBJ databases">
        <title>Genomic Encyclopedia of Type Strains, Phase IV (KMG-IV): sequencing the most valuable type-strain genomes for metagenomic binning, comparative biology and taxonomic classification.</title>
        <authorList>
            <person name="Goeker M."/>
        </authorList>
    </citation>
    <scope>NUCLEOTIDE SEQUENCE [LARGE SCALE GENOMIC DNA]</scope>
    <source>
        <strain evidence="9 10">DSM 5896</strain>
    </source>
</reference>
<dbReference type="Gene3D" id="3.30.565.10">
    <property type="entry name" value="Histidine kinase-like ATPase, C-terminal domain"/>
    <property type="match status" value="1"/>
</dbReference>
<feature type="transmembrane region" description="Helical" evidence="7">
    <location>
        <begin position="101"/>
        <end position="122"/>
    </location>
</feature>
<name>A0ABU0FL82_9HYPH</name>
<proteinExistence type="predicted"/>
<dbReference type="Proteomes" id="UP001237448">
    <property type="component" value="Unassembled WGS sequence"/>
</dbReference>
<keyword evidence="7" id="KW-1133">Transmembrane helix</keyword>
<evidence type="ECO:0000256" key="7">
    <source>
        <dbReference type="SAM" id="Phobius"/>
    </source>
</evidence>
<feature type="domain" description="Histidine kinase" evidence="8">
    <location>
        <begin position="240"/>
        <end position="447"/>
    </location>
</feature>
<feature type="transmembrane region" description="Helical" evidence="7">
    <location>
        <begin position="73"/>
        <end position="94"/>
    </location>
</feature>
<keyword evidence="6" id="KW-0067">ATP-binding</keyword>
<dbReference type="InterPro" id="IPR036097">
    <property type="entry name" value="HisK_dim/P_sf"/>
</dbReference>
<comment type="catalytic activity">
    <reaction evidence="1">
        <text>ATP + protein L-histidine = ADP + protein N-phospho-L-histidine.</text>
        <dbReference type="EC" id="2.7.13.3"/>
    </reaction>
</comment>
<keyword evidence="4" id="KW-0547">Nucleotide-binding</keyword>
<evidence type="ECO:0000256" key="6">
    <source>
        <dbReference type="ARBA" id="ARBA00022840"/>
    </source>
</evidence>
<dbReference type="EC" id="2.7.13.3" evidence="2"/>
<keyword evidence="7" id="KW-0472">Membrane</keyword>
<keyword evidence="7" id="KW-0812">Transmembrane</keyword>
<accession>A0ABU0FL82</accession>
<evidence type="ECO:0000256" key="3">
    <source>
        <dbReference type="ARBA" id="ARBA00022679"/>
    </source>
</evidence>
<dbReference type="SUPFAM" id="SSF47384">
    <property type="entry name" value="Homodimeric domain of signal transducing histidine kinase"/>
    <property type="match status" value="1"/>
</dbReference>
<evidence type="ECO:0000256" key="1">
    <source>
        <dbReference type="ARBA" id="ARBA00000085"/>
    </source>
</evidence>
<feature type="transmembrane region" description="Helical" evidence="7">
    <location>
        <begin position="152"/>
        <end position="172"/>
    </location>
</feature>
<organism evidence="9 10">
    <name type="scientific">Labrys monachus</name>
    <dbReference type="NCBI Taxonomy" id="217067"/>
    <lineage>
        <taxon>Bacteria</taxon>
        <taxon>Pseudomonadati</taxon>
        <taxon>Pseudomonadota</taxon>
        <taxon>Alphaproteobacteria</taxon>
        <taxon>Hyphomicrobiales</taxon>
        <taxon>Xanthobacteraceae</taxon>
        <taxon>Labrys</taxon>
    </lineage>
</organism>
<dbReference type="PANTHER" id="PTHR44936:SF10">
    <property type="entry name" value="SENSOR PROTEIN RSTB"/>
    <property type="match status" value="1"/>
</dbReference>
<dbReference type="PRINTS" id="PR00344">
    <property type="entry name" value="BCTRLSENSOR"/>
</dbReference>
<dbReference type="PANTHER" id="PTHR44936">
    <property type="entry name" value="SENSOR PROTEIN CREC"/>
    <property type="match status" value="1"/>
</dbReference>
<dbReference type="InterPro" id="IPR003594">
    <property type="entry name" value="HATPase_dom"/>
</dbReference>
<dbReference type="InterPro" id="IPR036890">
    <property type="entry name" value="HATPase_C_sf"/>
</dbReference>
<dbReference type="GO" id="GO:0004673">
    <property type="term" value="F:protein histidine kinase activity"/>
    <property type="evidence" value="ECO:0007669"/>
    <property type="project" value="UniProtKB-EC"/>
</dbReference>
<feature type="transmembrane region" description="Helical" evidence="7">
    <location>
        <begin position="184"/>
        <end position="204"/>
    </location>
</feature>
<keyword evidence="5 9" id="KW-0418">Kinase</keyword>
<sequence length="457" mass="47933">MSIREWLIPYPLKPATGATAGSTASGANALAAAEDLTDRKNMALMILLRWIAVIGQVVTIVVVHAALGIALPLAPMAGVLGALVGLNLISLAWLRHRGVVANFALFGALVCDVLALTAQLYLSGGATNPFIFLFLLQVTLAAVLLDARLTSAIVALTAVSFAGLIVSYEPLALPGGDTRRLFDLYIAGALVCFVLDASLLAVFVSRINRNLRERDAGLAAMRQHAAEEDHIVRMGLLASGAAHELGTPLSSLAVVLNDWRHMPMLASDPAMLQEIDEMQAEIGRCKAIVTGILLAAGEARGEAPTVTSLNSFLDGLVRDWRTARGTPILSYINAVGSDIQIVSDSALKQVLFNVLDNALDVSPSFVGLTVRREDGILVLEVRDDGPGFAPEMLAQLGKPYHSTKGKLGGGLGLFLVVNVVRKLGGSVSAHNHPGGGAVVSLRLPIAAIEIGASRHAA</sequence>
<dbReference type="SUPFAM" id="SSF55874">
    <property type="entry name" value="ATPase domain of HSP90 chaperone/DNA topoisomerase II/histidine kinase"/>
    <property type="match status" value="1"/>
</dbReference>
<evidence type="ECO:0000256" key="5">
    <source>
        <dbReference type="ARBA" id="ARBA00022777"/>
    </source>
</evidence>
<protein>
    <recommendedName>
        <fullName evidence="2">histidine kinase</fullName>
        <ecNumber evidence="2">2.7.13.3</ecNumber>
    </recommendedName>
</protein>
<dbReference type="InterPro" id="IPR004358">
    <property type="entry name" value="Sig_transdc_His_kin-like_C"/>
</dbReference>
<evidence type="ECO:0000313" key="10">
    <source>
        <dbReference type="Proteomes" id="UP001237448"/>
    </source>
</evidence>
<gene>
    <name evidence="9" type="ORF">J3R73_005137</name>
</gene>
<evidence type="ECO:0000256" key="2">
    <source>
        <dbReference type="ARBA" id="ARBA00012438"/>
    </source>
</evidence>
<feature type="transmembrane region" description="Helical" evidence="7">
    <location>
        <begin position="128"/>
        <end position="145"/>
    </location>
</feature>
<dbReference type="PROSITE" id="PS50109">
    <property type="entry name" value="HIS_KIN"/>
    <property type="match status" value="1"/>
</dbReference>
<dbReference type="InterPro" id="IPR005467">
    <property type="entry name" value="His_kinase_dom"/>
</dbReference>
<keyword evidence="10" id="KW-1185">Reference proteome</keyword>
<comment type="caution">
    <text evidence="9">The sequence shown here is derived from an EMBL/GenBank/DDBJ whole genome shotgun (WGS) entry which is preliminary data.</text>
</comment>
<dbReference type="EMBL" id="JAUSVK010000001">
    <property type="protein sequence ID" value="MDQ0395345.1"/>
    <property type="molecule type" value="Genomic_DNA"/>
</dbReference>
<dbReference type="Pfam" id="PF02518">
    <property type="entry name" value="HATPase_c"/>
    <property type="match status" value="1"/>
</dbReference>